<dbReference type="Proteomes" id="UP000006377">
    <property type="component" value="Chromosome"/>
</dbReference>
<dbReference type="GO" id="GO:0046872">
    <property type="term" value="F:metal ion binding"/>
    <property type="evidence" value="ECO:0007669"/>
    <property type="project" value="UniProtKB-KW"/>
</dbReference>
<evidence type="ECO:0000256" key="3">
    <source>
        <dbReference type="ARBA" id="ARBA00012453"/>
    </source>
</evidence>
<dbReference type="RefSeq" id="WP_012111917.1">
    <property type="nucleotide sequence ID" value="NC_009719.1"/>
</dbReference>
<dbReference type="SUPFAM" id="SSF55811">
    <property type="entry name" value="Nudix"/>
    <property type="match status" value="1"/>
</dbReference>
<dbReference type="GO" id="GO:0005829">
    <property type="term" value="C:cytosol"/>
    <property type="evidence" value="ECO:0007669"/>
    <property type="project" value="TreeGrafter"/>
</dbReference>
<dbReference type="STRING" id="402881.Plav_2991"/>
<evidence type="ECO:0000256" key="9">
    <source>
        <dbReference type="ARBA" id="ARBA00030162"/>
    </source>
</evidence>
<dbReference type="Pfam" id="PF00293">
    <property type="entry name" value="NUDIX"/>
    <property type="match status" value="1"/>
</dbReference>
<organism evidence="15 16">
    <name type="scientific">Parvibaculum lavamentivorans (strain DS-1 / DSM 13023 / NCIMB 13966)</name>
    <dbReference type="NCBI Taxonomy" id="402881"/>
    <lineage>
        <taxon>Bacteria</taxon>
        <taxon>Pseudomonadati</taxon>
        <taxon>Pseudomonadota</taxon>
        <taxon>Alphaproteobacteria</taxon>
        <taxon>Hyphomicrobiales</taxon>
        <taxon>Parvibaculaceae</taxon>
        <taxon>Parvibaculum</taxon>
    </lineage>
</organism>
<keyword evidence="6 15" id="KW-0378">Hydrolase</keyword>
<evidence type="ECO:0000313" key="15">
    <source>
        <dbReference type="EMBL" id="ABS64598.1"/>
    </source>
</evidence>
<gene>
    <name evidence="15" type="ordered locus">Plav_2991</name>
</gene>
<name>A7HXG5_PARL1</name>
<feature type="binding site" evidence="13">
    <location>
        <position position="115"/>
    </location>
    <ligand>
        <name>Mg(2+)</name>
        <dbReference type="ChEBI" id="CHEBI:18420"/>
        <label>1</label>
    </ligand>
</feature>
<dbReference type="GO" id="GO:0019144">
    <property type="term" value="F:ADP-sugar diphosphatase activity"/>
    <property type="evidence" value="ECO:0007669"/>
    <property type="project" value="TreeGrafter"/>
</dbReference>
<comment type="cofactor">
    <cofactor evidence="1 13">
        <name>Mg(2+)</name>
        <dbReference type="ChEBI" id="CHEBI:18420"/>
    </cofactor>
</comment>
<evidence type="ECO:0000256" key="12">
    <source>
        <dbReference type="ARBA" id="ARBA00049546"/>
    </source>
</evidence>
<dbReference type="GO" id="GO:0019693">
    <property type="term" value="P:ribose phosphate metabolic process"/>
    <property type="evidence" value="ECO:0007669"/>
    <property type="project" value="TreeGrafter"/>
</dbReference>
<dbReference type="CDD" id="cd24155">
    <property type="entry name" value="NUDIX_ADPRase"/>
    <property type="match status" value="1"/>
</dbReference>
<evidence type="ECO:0000256" key="11">
    <source>
        <dbReference type="ARBA" id="ARBA00033056"/>
    </source>
</evidence>
<sequence length="204" mass="22444">MKSPLVPTPRTLADIEIRSRDIVGRGWGKLERFVFRHRRFDGGWSDEVTRDIYTIGRVAMVLPYDPALDAVLLIEQFRTCGLVWGEATWLFEAVAGIVDEGETPPEVAAREAWEEAGCRIGEPVPISTVWSSPGGYGERSWLYTAKTDLAGIGGIHGLADEHEDIRAVVVGLDEAQAAIADGRIQDAKTILMIQWLVLNKSSIG</sequence>
<feature type="binding site" evidence="13">
    <location>
        <position position="111"/>
    </location>
    <ligand>
        <name>Mg(2+)</name>
        <dbReference type="ChEBI" id="CHEBI:18420"/>
        <label>1</label>
    </ligand>
</feature>
<dbReference type="HOGENOM" id="CLU_062658_6_1_5"/>
<evidence type="ECO:0000313" key="16">
    <source>
        <dbReference type="Proteomes" id="UP000006377"/>
    </source>
</evidence>
<evidence type="ECO:0000256" key="7">
    <source>
        <dbReference type="ARBA" id="ARBA00022842"/>
    </source>
</evidence>
<feature type="domain" description="Nudix hydrolase" evidence="14">
    <location>
        <begin position="54"/>
        <end position="192"/>
    </location>
</feature>
<dbReference type="PROSITE" id="PS00893">
    <property type="entry name" value="NUDIX_BOX"/>
    <property type="match status" value="1"/>
</dbReference>
<comment type="function">
    <text evidence="8">Acts on ADP-mannose and ADP-glucose as well as ADP-ribose. Prevents glycogen biosynthesis. The reaction catalyzed by this enzyme is a limiting step of the gluconeogenic process.</text>
</comment>
<dbReference type="OrthoDB" id="5292471at2"/>
<evidence type="ECO:0000256" key="4">
    <source>
        <dbReference type="ARBA" id="ARBA00013297"/>
    </source>
</evidence>
<dbReference type="PROSITE" id="PS51462">
    <property type="entry name" value="NUDIX"/>
    <property type="match status" value="1"/>
</dbReference>
<dbReference type="GO" id="GO:0006753">
    <property type="term" value="P:nucleoside phosphate metabolic process"/>
    <property type="evidence" value="ECO:0007669"/>
    <property type="project" value="TreeGrafter"/>
</dbReference>
<dbReference type="InterPro" id="IPR000086">
    <property type="entry name" value="NUDIX_hydrolase_dom"/>
</dbReference>
<comment type="catalytic activity">
    <reaction evidence="12">
        <text>ADP-D-ribose + H2O = D-ribose 5-phosphate + AMP + 2 H(+)</text>
        <dbReference type="Rhea" id="RHEA:10412"/>
        <dbReference type="ChEBI" id="CHEBI:15377"/>
        <dbReference type="ChEBI" id="CHEBI:15378"/>
        <dbReference type="ChEBI" id="CHEBI:57967"/>
        <dbReference type="ChEBI" id="CHEBI:78346"/>
        <dbReference type="ChEBI" id="CHEBI:456215"/>
        <dbReference type="EC" id="3.6.1.13"/>
    </reaction>
</comment>
<evidence type="ECO:0000256" key="2">
    <source>
        <dbReference type="ARBA" id="ARBA00007482"/>
    </source>
</evidence>
<evidence type="ECO:0000256" key="10">
    <source>
        <dbReference type="ARBA" id="ARBA00030308"/>
    </source>
</evidence>
<dbReference type="PANTHER" id="PTHR11839">
    <property type="entry name" value="UDP/ADP-SUGAR PYROPHOSPHATASE"/>
    <property type="match status" value="1"/>
</dbReference>
<dbReference type="GO" id="GO:0047631">
    <property type="term" value="F:ADP-ribose diphosphatase activity"/>
    <property type="evidence" value="ECO:0007669"/>
    <property type="project" value="UniProtKB-EC"/>
</dbReference>
<dbReference type="InterPro" id="IPR020084">
    <property type="entry name" value="NUDIX_hydrolase_CS"/>
</dbReference>
<keyword evidence="5 13" id="KW-0479">Metal-binding</keyword>
<dbReference type="AlphaFoldDB" id="A7HXG5"/>
<feature type="binding site" evidence="13">
    <location>
        <position position="95"/>
    </location>
    <ligand>
        <name>Mg(2+)</name>
        <dbReference type="ChEBI" id="CHEBI:18420"/>
        <label>1</label>
    </ligand>
</feature>
<evidence type="ECO:0000256" key="13">
    <source>
        <dbReference type="PIRSR" id="PIRSR604385-2"/>
    </source>
</evidence>
<evidence type="ECO:0000256" key="1">
    <source>
        <dbReference type="ARBA" id="ARBA00001946"/>
    </source>
</evidence>
<evidence type="ECO:0000256" key="6">
    <source>
        <dbReference type="ARBA" id="ARBA00022801"/>
    </source>
</evidence>
<dbReference type="Gene3D" id="3.90.79.10">
    <property type="entry name" value="Nucleoside Triphosphate Pyrophosphohydrolase"/>
    <property type="match status" value="1"/>
</dbReference>
<evidence type="ECO:0000259" key="14">
    <source>
        <dbReference type="PROSITE" id="PS51462"/>
    </source>
</evidence>
<evidence type="ECO:0000256" key="5">
    <source>
        <dbReference type="ARBA" id="ARBA00022723"/>
    </source>
</evidence>
<evidence type="ECO:0000256" key="8">
    <source>
        <dbReference type="ARBA" id="ARBA00025164"/>
    </source>
</evidence>
<dbReference type="InterPro" id="IPR004385">
    <property type="entry name" value="NDP_pyrophosphatase"/>
</dbReference>
<comment type="similarity">
    <text evidence="2">Belongs to the Nudix hydrolase family. NudF subfamily.</text>
</comment>
<dbReference type="eggNOG" id="COG0494">
    <property type="taxonomic scope" value="Bacteria"/>
</dbReference>
<dbReference type="KEGG" id="pla:Plav_2991"/>
<feature type="binding site" evidence="13">
    <location>
        <position position="163"/>
    </location>
    <ligand>
        <name>Mg(2+)</name>
        <dbReference type="ChEBI" id="CHEBI:18420"/>
        <label>1</label>
    </ligand>
</feature>
<keyword evidence="7 13" id="KW-0460">Magnesium</keyword>
<dbReference type="InterPro" id="IPR015797">
    <property type="entry name" value="NUDIX_hydrolase-like_dom_sf"/>
</dbReference>
<proteinExistence type="inferred from homology"/>
<reference evidence="15 16" key="1">
    <citation type="journal article" date="2011" name="Stand. Genomic Sci.">
        <title>Complete genome sequence of Parvibaculum lavamentivorans type strain (DS-1(T)).</title>
        <authorList>
            <person name="Schleheck D."/>
            <person name="Weiss M."/>
            <person name="Pitluck S."/>
            <person name="Bruce D."/>
            <person name="Land M.L."/>
            <person name="Han S."/>
            <person name="Saunders E."/>
            <person name="Tapia R."/>
            <person name="Detter C."/>
            <person name="Brettin T."/>
            <person name="Han J."/>
            <person name="Woyke T."/>
            <person name="Goodwin L."/>
            <person name="Pennacchio L."/>
            <person name="Nolan M."/>
            <person name="Cook A.M."/>
            <person name="Kjelleberg S."/>
            <person name="Thomas T."/>
        </authorList>
    </citation>
    <scope>NUCLEOTIDE SEQUENCE [LARGE SCALE GENOMIC DNA]</scope>
    <source>
        <strain evidence="16">DS-1 / DSM 13023 / NCIMB 13966</strain>
    </source>
</reference>
<dbReference type="EMBL" id="CP000774">
    <property type="protein sequence ID" value="ABS64598.1"/>
    <property type="molecule type" value="Genomic_DNA"/>
</dbReference>
<dbReference type="PANTHER" id="PTHR11839:SF5">
    <property type="entry name" value="ADP-RIBOSE PYROPHOSPHATASE"/>
    <property type="match status" value="1"/>
</dbReference>
<dbReference type="EC" id="3.6.1.13" evidence="3"/>
<keyword evidence="16" id="KW-1185">Reference proteome</keyword>
<accession>A7HXG5</accession>
<protein>
    <recommendedName>
        <fullName evidence="4">ADP-ribose pyrophosphatase</fullName>
        <ecNumber evidence="3">3.6.1.13</ecNumber>
    </recommendedName>
    <alternativeName>
        <fullName evidence="9">ADP-ribose diphosphatase</fullName>
    </alternativeName>
    <alternativeName>
        <fullName evidence="11">ADP-ribose phosphohydrolase</fullName>
    </alternativeName>
    <alternativeName>
        <fullName evidence="10">Adenosine diphosphoribose pyrophosphatase</fullName>
    </alternativeName>
</protein>
<dbReference type="NCBIfam" id="TIGR00052">
    <property type="entry name" value="nudix-type nucleoside diphosphatase, YffH/AdpP family"/>
    <property type="match status" value="1"/>
</dbReference>